<dbReference type="SUPFAM" id="SSF54637">
    <property type="entry name" value="Thioesterase/thiol ester dehydrase-isomerase"/>
    <property type="match status" value="1"/>
</dbReference>
<name>X0PVC2_RHOWR</name>
<dbReference type="Pfam" id="PF01575">
    <property type="entry name" value="MaoC_dehydratas"/>
    <property type="match status" value="1"/>
</dbReference>
<comment type="similarity">
    <text evidence="1">Belongs to the enoyl-CoA hydratase/isomerase family.</text>
</comment>
<dbReference type="InterPro" id="IPR002539">
    <property type="entry name" value="MaoC-like_dom"/>
</dbReference>
<dbReference type="EMBL" id="BAWF01000038">
    <property type="protein sequence ID" value="GAF47153.1"/>
    <property type="molecule type" value="Genomic_DNA"/>
</dbReference>
<keyword evidence="4" id="KW-1185">Reference proteome</keyword>
<dbReference type="Gene3D" id="3.10.129.10">
    <property type="entry name" value="Hotdog Thioesterase"/>
    <property type="match status" value="1"/>
</dbReference>
<organism evidence="3 4">
    <name type="scientific">Rhodococcus wratislaviensis NBRC 100605</name>
    <dbReference type="NCBI Taxonomy" id="1219028"/>
    <lineage>
        <taxon>Bacteria</taxon>
        <taxon>Bacillati</taxon>
        <taxon>Actinomycetota</taxon>
        <taxon>Actinomycetes</taxon>
        <taxon>Mycobacteriales</taxon>
        <taxon>Nocardiaceae</taxon>
        <taxon>Rhodococcus</taxon>
    </lineage>
</organism>
<dbReference type="AlphaFoldDB" id="X0PVC2"/>
<gene>
    <name evidence="3" type="ORF">RW1_038_00740</name>
</gene>
<dbReference type="PANTHER" id="PTHR42993">
    <property type="entry name" value="MAOC-LIKE DEHYDRATASE DOMAIN-CONTAINING PROTEIN"/>
    <property type="match status" value="1"/>
</dbReference>
<dbReference type="Proteomes" id="UP000019491">
    <property type="component" value="Unassembled WGS sequence"/>
</dbReference>
<comment type="caution">
    <text evidence="3">The sequence shown here is derived from an EMBL/GenBank/DDBJ whole genome shotgun (WGS) entry which is preliminary data.</text>
</comment>
<evidence type="ECO:0000313" key="4">
    <source>
        <dbReference type="Proteomes" id="UP000019491"/>
    </source>
</evidence>
<feature type="domain" description="MaoC-like" evidence="2">
    <location>
        <begin position="11"/>
        <end position="118"/>
    </location>
</feature>
<dbReference type="CDD" id="cd03450">
    <property type="entry name" value="NodN"/>
    <property type="match status" value="1"/>
</dbReference>
<dbReference type="PANTHER" id="PTHR42993:SF1">
    <property type="entry name" value="MAOC-LIKE DEHYDRATASE DOMAIN-CONTAINING PROTEIN"/>
    <property type="match status" value="1"/>
</dbReference>
<dbReference type="OrthoDB" id="9801735at2"/>
<dbReference type="RefSeq" id="WP_037235766.1">
    <property type="nucleotide sequence ID" value="NZ_BAWF01000038.1"/>
</dbReference>
<evidence type="ECO:0000313" key="3">
    <source>
        <dbReference type="EMBL" id="GAF47153.1"/>
    </source>
</evidence>
<accession>X0PVC2</accession>
<dbReference type="InterPro" id="IPR039375">
    <property type="entry name" value="NodN-like"/>
</dbReference>
<dbReference type="InterPro" id="IPR029069">
    <property type="entry name" value="HotDog_dom_sf"/>
</dbReference>
<protein>
    <submittedName>
        <fullName evidence="3">Putative enoyl-CoA hydratase</fullName>
    </submittedName>
</protein>
<sequence length="150" mass="16327">MRTFAGISELEEAVGTHLGYSDWLQVTQGQVDRFAAATGDHQWIHVDEQRAANGPFGTTIAHGFLTVSLIPPLVWQVYKVDGLTMSINYGSEKVRFPSVVRVGSRLRAGVELRELTTGASGTRCRTRITIERAGSDKPACVAETLSLLVP</sequence>
<reference evidence="3 4" key="1">
    <citation type="submission" date="2014-02" db="EMBL/GenBank/DDBJ databases">
        <title>Whole genome shotgun sequence of Rhodococcus wratislaviensis NBRC 100605.</title>
        <authorList>
            <person name="Hosoyama A."/>
            <person name="Tsuchikane K."/>
            <person name="Yoshida I."/>
            <person name="Ohji S."/>
            <person name="Ichikawa N."/>
            <person name="Yamazoe A."/>
            <person name="Fujita N."/>
        </authorList>
    </citation>
    <scope>NUCLEOTIDE SEQUENCE [LARGE SCALE GENOMIC DNA]</scope>
    <source>
        <strain evidence="3 4">NBRC 100605</strain>
    </source>
</reference>
<proteinExistence type="inferred from homology"/>
<evidence type="ECO:0000256" key="1">
    <source>
        <dbReference type="ARBA" id="ARBA00005254"/>
    </source>
</evidence>
<evidence type="ECO:0000259" key="2">
    <source>
        <dbReference type="Pfam" id="PF01575"/>
    </source>
</evidence>